<comment type="caution">
    <text evidence="2">The sequence shown here is derived from an EMBL/GenBank/DDBJ whole genome shotgun (WGS) entry which is preliminary data.</text>
</comment>
<reference evidence="2" key="1">
    <citation type="submission" date="2017-09" db="EMBL/GenBank/DDBJ databases">
        <title>Contemporary evolution of a Lepidopteran species, Heliothis virescens, in response to modern agricultural practices.</title>
        <authorList>
            <person name="Fritz M.L."/>
            <person name="Deyonke A.M."/>
            <person name="Papanicolaou A."/>
            <person name="Micinski S."/>
            <person name="Westbrook J."/>
            <person name="Gould F."/>
        </authorList>
    </citation>
    <scope>NUCLEOTIDE SEQUENCE [LARGE SCALE GENOMIC DNA]</scope>
    <source>
        <strain evidence="2">HvINT-</strain>
        <tissue evidence="2">Whole body</tissue>
    </source>
</reference>
<accession>A0A2A4JAI6</accession>
<sequence>MYGQRGAQNCSWLEDPESEEEEPLDPEDIDVNRADDVQSDDPVIESLHDDDTDVPEGKIDALKKHITQ</sequence>
<evidence type="ECO:0000256" key="1">
    <source>
        <dbReference type="SAM" id="MobiDB-lite"/>
    </source>
</evidence>
<evidence type="ECO:0000313" key="2">
    <source>
        <dbReference type="EMBL" id="PCG68869.1"/>
    </source>
</evidence>
<name>A0A2A4JAI6_HELVI</name>
<feature type="compositionally biased region" description="Acidic residues" evidence="1">
    <location>
        <begin position="37"/>
        <end position="54"/>
    </location>
</feature>
<gene>
    <name evidence="2" type="ORF">B5V51_4792</name>
</gene>
<dbReference type="EMBL" id="NWSH01002232">
    <property type="protein sequence ID" value="PCG68869.1"/>
    <property type="molecule type" value="Genomic_DNA"/>
</dbReference>
<organism evidence="2">
    <name type="scientific">Heliothis virescens</name>
    <name type="common">Tobacco budworm moth</name>
    <dbReference type="NCBI Taxonomy" id="7102"/>
    <lineage>
        <taxon>Eukaryota</taxon>
        <taxon>Metazoa</taxon>
        <taxon>Ecdysozoa</taxon>
        <taxon>Arthropoda</taxon>
        <taxon>Hexapoda</taxon>
        <taxon>Insecta</taxon>
        <taxon>Pterygota</taxon>
        <taxon>Neoptera</taxon>
        <taxon>Endopterygota</taxon>
        <taxon>Lepidoptera</taxon>
        <taxon>Glossata</taxon>
        <taxon>Ditrysia</taxon>
        <taxon>Noctuoidea</taxon>
        <taxon>Noctuidae</taxon>
        <taxon>Heliothinae</taxon>
        <taxon>Heliothis</taxon>
    </lineage>
</organism>
<feature type="compositionally biased region" description="Polar residues" evidence="1">
    <location>
        <begin position="1"/>
        <end position="11"/>
    </location>
</feature>
<feature type="region of interest" description="Disordered" evidence="1">
    <location>
        <begin position="1"/>
        <end position="56"/>
    </location>
</feature>
<proteinExistence type="predicted"/>
<feature type="compositionally biased region" description="Acidic residues" evidence="1">
    <location>
        <begin position="14"/>
        <end position="29"/>
    </location>
</feature>
<protein>
    <submittedName>
        <fullName evidence="2">Uncharacterized protein</fullName>
    </submittedName>
</protein>
<dbReference type="AlphaFoldDB" id="A0A2A4JAI6"/>